<gene>
    <name evidence="4" type="ORF">NDU88_009540</name>
</gene>
<sequence length="275" mass="31723">MVTRDKGEKTKDQSLSLDAIAVSQEDQSGKTPPITMENNNRPVSTMQLLRTEDGEGDARSPPIEEMITKLTEEIKKAFSLSEANQVSIREACEMLEAKFDLLANRTQILEEKEDVILIKQDLRQSRASEQDLQDKLERLENAARRNNLRIFNVPEGVEGDDIKIFIASLIKDTLQLEETEQDIAADIQRIHRDPFRRDPGRKKPRKILVNFLTYALKKKILLNALKQKTLRGKDFSFEVRSDLARSTLNRQWEIVLRILRSWVLQRNLNFQPPCG</sequence>
<accession>A0AAV7S0N7</accession>
<dbReference type="InterPro" id="IPR004244">
    <property type="entry name" value="Transposase_22"/>
</dbReference>
<feature type="compositionally biased region" description="Polar residues" evidence="2">
    <location>
        <begin position="24"/>
        <end position="40"/>
    </location>
</feature>
<name>A0AAV7S0N7_PLEWA</name>
<keyword evidence="1" id="KW-0175">Coiled coil</keyword>
<comment type="caution">
    <text evidence="4">The sequence shown here is derived from an EMBL/GenBank/DDBJ whole genome shotgun (WGS) entry which is preliminary data.</text>
</comment>
<evidence type="ECO:0000313" key="5">
    <source>
        <dbReference type="Proteomes" id="UP001066276"/>
    </source>
</evidence>
<dbReference type="AlphaFoldDB" id="A0AAV7S0N7"/>
<evidence type="ECO:0000313" key="4">
    <source>
        <dbReference type="EMBL" id="KAJ1156823.1"/>
    </source>
</evidence>
<reference evidence="4" key="1">
    <citation type="journal article" date="2022" name="bioRxiv">
        <title>Sequencing and chromosome-scale assembly of the giantPleurodeles waltlgenome.</title>
        <authorList>
            <person name="Brown T."/>
            <person name="Elewa A."/>
            <person name="Iarovenko S."/>
            <person name="Subramanian E."/>
            <person name="Araus A.J."/>
            <person name="Petzold A."/>
            <person name="Susuki M."/>
            <person name="Suzuki K.-i.T."/>
            <person name="Hayashi T."/>
            <person name="Toyoda A."/>
            <person name="Oliveira C."/>
            <person name="Osipova E."/>
            <person name="Leigh N.D."/>
            <person name="Simon A."/>
            <person name="Yun M.H."/>
        </authorList>
    </citation>
    <scope>NUCLEOTIDE SEQUENCE</scope>
    <source>
        <strain evidence="4">20211129_DDA</strain>
        <tissue evidence="4">Liver</tissue>
    </source>
</reference>
<dbReference type="Proteomes" id="UP001066276">
    <property type="component" value="Chromosome 5"/>
</dbReference>
<evidence type="ECO:0000259" key="3">
    <source>
        <dbReference type="Pfam" id="PF02994"/>
    </source>
</evidence>
<feature type="compositionally biased region" description="Basic and acidic residues" evidence="2">
    <location>
        <begin position="1"/>
        <end position="12"/>
    </location>
</feature>
<evidence type="ECO:0000256" key="2">
    <source>
        <dbReference type="SAM" id="MobiDB-lite"/>
    </source>
</evidence>
<feature type="region of interest" description="Disordered" evidence="2">
    <location>
        <begin position="1"/>
        <end position="40"/>
    </location>
</feature>
<feature type="coiled-coil region" evidence="1">
    <location>
        <begin position="92"/>
        <end position="149"/>
    </location>
</feature>
<protein>
    <recommendedName>
        <fullName evidence="3">L1 transposable element RRM domain-containing protein</fullName>
    </recommendedName>
</protein>
<feature type="domain" description="L1 transposable element RRM" evidence="3">
    <location>
        <begin position="145"/>
        <end position="233"/>
    </location>
</feature>
<dbReference type="Gene3D" id="3.30.70.1820">
    <property type="entry name" value="L1 transposable element, RRM domain"/>
    <property type="match status" value="1"/>
</dbReference>
<proteinExistence type="predicted"/>
<dbReference type="Pfam" id="PF02994">
    <property type="entry name" value="Transposase_22"/>
    <property type="match status" value="1"/>
</dbReference>
<dbReference type="EMBL" id="JANPWB010000009">
    <property type="protein sequence ID" value="KAJ1156823.1"/>
    <property type="molecule type" value="Genomic_DNA"/>
</dbReference>
<keyword evidence="5" id="KW-1185">Reference proteome</keyword>
<dbReference type="InterPro" id="IPR043636">
    <property type="entry name" value="L1_RRM_dom"/>
</dbReference>
<evidence type="ECO:0000256" key="1">
    <source>
        <dbReference type="SAM" id="Coils"/>
    </source>
</evidence>
<dbReference type="PANTHER" id="PTHR11505">
    <property type="entry name" value="L1 TRANSPOSABLE ELEMENT-RELATED"/>
    <property type="match status" value="1"/>
</dbReference>
<organism evidence="4 5">
    <name type="scientific">Pleurodeles waltl</name>
    <name type="common">Iberian ribbed newt</name>
    <dbReference type="NCBI Taxonomy" id="8319"/>
    <lineage>
        <taxon>Eukaryota</taxon>
        <taxon>Metazoa</taxon>
        <taxon>Chordata</taxon>
        <taxon>Craniata</taxon>
        <taxon>Vertebrata</taxon>
        <taxon>Euteleostomi</taxon>
        <taxon>Amphibia</taxon>
        <taxon>Batrachia</taxon>
        <taxon>Caudata</taxon>
        <taxon>Salamandroidea</taxon>
        <taxon>Salamandridae</taxon>
        <taxon>Pleurodelinae</taxon>
        <taxon>Pleurodeles</taxon>
    </lineage>
</organism>